<dbReference type="CDD" id="cd22191">
    <property type="entry name" value="DPBB_RlpA_EXP_N-like"/>
    <property type="match status" value="1"/>
</dbReference>
<keyword evidence="1" id="KW-0732">Signal</keyword>
<accession>A0AA40C7Z3</accession>
<dbReference type="PANTHER" id="PTHR31836">
    <property type="match status" value="1"/>
</dbReference>
<dbReference type="EMBL" id="JAULSR010000002">
    <property type="protein sequence ID" value="KAK0628310.1"/>
    <property type="molecule type" value="Genomic_DNA"/>
</dbReference>
<evidence type="ECO:0000256" key="1">
    <source>
        <dbReference type="ARBA" id="ARBA00022729"/>
    </source>
</evidence>
<name>A0AA40C7Z3_9PEZI</name>
<gene>
    <name evidence="2" type="ORF">B0T17DRAFT_522412</name>
</gene>
<comment type="caution">
    <text evidence="2">The sequence shown here is derived from an EMBL/GenBank/DDBJ whole genome shotgun (WGS) entry which is preliminary data.</text>
</comment>
<protein>
    <submittedName>
        <fullName evidence="2">RlpA-like double-psi beta-barrel-protein domain-containing protein-containing protein</fullName>
    </submittedName>
</protein>
<dbReference type="Proteomes" id="UP001174934">
    <property type="component" value="Unassembled WGS sequence"/>
</dbReference>
<dbReference type="InterPro" id="IPR051477">
    <property type="entry name" value="Expansin_CellWall"/>
</dbReference>
<sequence>MQDGNAGSCGEWNDDDSYIVALGNDWMQWQYEGPECGRQVRVKNLGSDYGVGGEGNSIIATVADTCDSCDATHVDFSVGAWNALTDHSEWSQLNIQW</sequence>
<reference evidence="2" key="1">
    <citation type="submission" date="2023-06" db="EMBL/GenBank/DDBJ databases">
        <title>Genome-scale phylogeny and comparative genomics of the fungal order Sordariales.</title>
        <authorList>
            <consortium name="Lawrence Berkeley National Laboratory"/>
            <person name="Hensen N."/>
            <person name="Bonometti L."/>
            <person name="Westerberg I."/>
            <person name="Brannstrom I.O."/>
            <person name="Guillou S."/>
            <person name="Cros-Aarteil S."/>
            <person name="Calhoun S."/>
            <person name="Haridas S."/>
            <person name="Kuo A."/>
            <person name="Mondo S."/>
            <person name="Pangilinan J."/>
            <person name="Riley R."/>
            <person name="LaButti K."/>
            <person name="Andreopoulos B."/>
            <person name="Lipzen A."/>
            <person name="Chen C."/>
            <person name="Yanf M."/>
            <person name="Daum C."/>
            <person name="Ng V."/>
            <person name="Clum A."/>
            <person name="Steindorff A."/>
            <person name="Ohm R."/>
            <person name="Martin F."/>
            <person name="Silar P."/>
            <person name="Natvig D."/>
            <person name="Lalanne C."/>
            <person name="Gautier V."/>
            <person name="Ament-velasquez S.L."/>
            <person name="Kruys A."/>
            <person name="Hutchinson M.I."/>
            <person name="Powell A.J."/>
            <person name="Barry K."/>
            <person name="Miller A.N."/>
            <person name="Grigoriev I.V."/>
            <person name="Debuchy R."/>
            <person name="Gladieux P."/>
            <person name="Thoren M.H."/>
            <person name="Johannesson H."/>
        </authorList>
    </citation>
    <scope>NUCLEOTIDE SEQUENCE</scope>
    <source>
        <strain evidence="2">SMH3391-2</strain>
    </source>
</reference>
<organism evidence="2 3">
    <name type="scientific">Bombardia bombarda</name>
    <dbReference type="NCBI Taxonomy" id="252184"/>
    <lineage>
        <taxon>Eukaryota</taxon>
        <taxon>Fungi</taxon>
        <taxon>Dikarya</taxon>
        <taxon>Ascomycota</taxon>
        <taxon>Pezizomycotina</taxon>
        <taxon>Sordariomycetes</taxon>
        <taxon>Sordariomycetidae</taxon>
        <taxon>Sordariales</taxon>
        <taxon>Lasiosphaeriaceae</taxon>
        <taxon>Bombardia</taxon>
    </lineage>
</organism>
<dbReference type="PANTHER" id="PTHR31836:SF28">
    <property type="entry name" value="SRCR DOMAIN-CONTAINING PROTEIN-RELATED"/>
    <property type="match status" value="1"/>
</dbReference>
<dbReference type="InterPro" id="IPR036908">
    <property type="entry name" value="RlpA-like_sf"/>
</dbReference>
<keyword evidence="3" id="KW-1185">Reference proteome</keyword>
<evidence type="ECO:0000313" key="2">
    <source>
        <dbReference type="EMBL" id="KAK0628310.1"/>
    </source>
</evidence>
<dbReference type="SUPFAM" id="SSF50685">
    <property type="entry name" value="Barwin-like endoglucanases"/>
    <property type="match status" value="1"/>
</dbReference>
<dbReference type="AlphaFoldDB" id="A0AA40C7Z3"/>
<proteinExistence type="predicted"/>
<evidence type="ECO:0000313" key="3">
    <source>
        <dbReference type="Proteomes" id="UP001174934"/>
    </source>
</evidence>
<dbReference type="Gene3D" id="2.40.40.10">
    <property type="entry name" value="RlpA-like domain"/>
    <property type="match status" value="1"/>
</dbReference>